<reference evidence="2 3" key="1">
    <citation type="submission" date="2020-01" db="EMBL/GenBank/DDBJ databases">
        <title>Identification and distribution of gene clusters putatively required for synthesis of sphingolipid metabolism inhibitors in phylogenetically diverse species of the filamentous fungus Fusarium.</title>
        <authorList>
            <person name="Kim H.-S."/>
            <person name="Busman M."/>
            <person name="Brown D.W."/>
            <person name="Divon H."/>
            <person name="Uhlig S."/>
            <person name="Proctor R.H."/>
        </authorList>
    </citation>
    <scope>NUCLEOTIDE SEQUENCE [LARGE SCALE GENOMIC DNA]</scope>
    <source>
        <strain evidence="2 3">NRRL 20459</strain>
    </source>
</reference>
<evidence type="ECO:0000313" key="3">
    <source>
        <dbReference type="Proteomes" id="UP000554235"/>
    </source>
</evidence>
<evidence type="ECO:0000256" key="1">
    <source>
        <dbReference type="SAM" id="Phobius"/>
    </source>
</evidence>
<keyword evidence="1" id="KW-0472">Membrane</keyword>
<sequence length="817" mass="89966">MSARSLEDVAWFSMHSFPTTGRLVIVDAEIAPTFLAAITLCISIVISLLLVRIPKALAISWCFITVTRQKRLAESSEQSGVVNGSGSWHLPAMLANCGLFLSDAVGSILSSFQHLRHAELFRGILFMALAVFCLISAILGPLFALLVSREATYGFAGPQRGPCIGQYNFSVTAKNYVQPGLNHHLRSYELLPWVPTFDYSWTQENTVYSTNETVEQSTSKVVYESLNGCLLEDDILCDSRFLRTHKVSVELSPSRMGLWYDESWNLKLNGYCLRLNSTSISWRTGSNFPPCVYGLNLAPDSRALSTVRARCSKDPQTSNSWYLGQGDYQRFDRRKSVITDSFFVNEDDDRGYPCYKWRNSLHALDADSMTVMTILPPHDMVNQVEDDELYLPAVANGQFNYAPHQVAHILCWEELYVQTSDGKSFKTSASWANRSALIKEHGLPTGLNPLLHFANTEFIVKPARFLRGSSSLLQSVAETPRQEFDPTNAPPVPFGAEVHRWVHIGAMDIASKATRAATGFYSRGTWDAVAMMDGDGGVSEELKDLCDAVRITKEGTVALPLQVLVALLVLLSVSLAWRALERIGVALAARGVSGPGGVVRAFLMLPAATPVSLAVSAETALLVAKGLGNSSDEQVVGSASGHPLIKSTAENLGGPTLSHLSPPISLRGASNRAHQNNAMASNEKILAEPANPQGDSPLFKHLPGEIRSQIFALALTDYPDPSPDRVYNDATCYSRPSYFAPRKADTELLRTCRAIYRECWFMPVLLKEQTLWLTHADRAPPEYDVWDGPQQLANTVEQAAKQQGRQDIEIDSIRVFA</sequence>
<accession>A0A8H4KN09</accession>
<comment type="caution">
    <text evidence="2">The sequence shown here is derived from an EMBL/GenBank/DDBJ whole genome shotgun (WGS) entry which is preliminary data.</text>
</comment>
<proteinExistence type="predicted"/>
<dbReference type="OrthoDB" id="288942at2759"/>
<evidence type="ECO:0000313" key="2">
    <source>
        <dbReference type="EMBL" id="KAF4452158.1"/>
    </source>
</evidence>
<keyword evidence="3" id="KW-1185">Reference proteome</keyword>
<feature type="transmembrane region" description="Helical" evidence="1">
    <location>
        <begin position="30"/>
        <end position="51"/>
    </location>
</feature>
<gene>
    <name evidence="2" type="ORF">FALBO_16225</name>
</gene>
<dbReference type="Proteomes" id="UP000554235">
    <property type="component" value="Unassembled WGS sequence"/>
</dbReference>
<feature type="transmembrane region" description="Helical" evidence="1">
    <location>
        <begin position="124"/>
        <end position="147"/>
    </location>
</feature>
<keyword evidence="1" id="KW-1133">Transmembrane helix</keyword>
<keyword evidence="1" id="KW-0812">Transmembrane</keyword>
<name>A0A8H4KN09_9HYPO</name>
<dbReference type="AlphaFoldDB" id="A0A8H4KN09"/>
<organism evidence="2 3">
    <name type="scientific">Fusarium albosuccineum</name>
    <dbReference type="NCBI Taxonomy" id="1237068"/>
    <lineage>
        <taxon>Eukaryota</taxon>
        <taxon>Fungi</taxon>
        <taxon>Dikarya</taxon>
        <taxon>Ascomycota</taxon>
        <taxon>Pezizomycotina</taxon>
        <taxon>Sordariomycetes</taxon>
        <taxon>Hypocreomycetidae</taxon>
        <taxon>Hypocreales</taxon>
        <taxon>Nectriaceae</taxon>
        <taxon>Fusarium</taxon>
        <taxon>Fusarium decemcellulare species complex</taxon>
    </lineage>
</organism>
<protein>
    <submittedName>
        <fullName evidence="2">Uncharacterized protein</fullName>
    </submittedName>
</protein>
<dbReference type="EMBL" id="JAADYS010002991">
    <property type="protein sequence ID" value="KAF4452158.1"/>
    <property type="molecule type" value="Genomic_DNA"/>
</dbReference>